<protein>
    <submittedName>
        <fullName evidence="1">Uncharacterized protein</fullName>
    </submittedName>
</protein>
<accession>A0A225VDD1</accession>
<evidence type="ECO:0000313" key="2">
    <source>
        <dbReference type="Proteomes" id="UP000198211"/>
    </source>
</evidence>
<sequence length="75" mass="8265">MIIVGNTAVRKPLKEESIEEATVGPYVEMSEATDDMESKAVVVVKPRLRCCAEGVGPEHRCRCPLCCKYPRLGTL</sequence>
<reference evidence="2" key="1">
    <citation type="submission" date="2017-03" db="EMBL/GenBank/DDBJ databases">
        <title>Phytopthora megakarya and P. palmivora, two closely related causual agents of cacao black pod achieved similar genome size and gene model numbers by different mechanisms.</title>
        <authorList>
            <person name="Ali S."/>
            <person name="Shao J."/>
            <person name="Larry D.J."/>
            <person name="Kronmiller B."/>
            <person name="Shen D."/>
            <person name="Strem M.D."/>
            <person name="Melnick R.L."/>
            <person name="Guiltinan M.J."/>
            <person name="Tyler B.M."/>
            <person name="Meinhardt L.W."/>
            <person name="Bailey B.A."/>
        </authorList>
    </citation>
    <scope>NUCLEOTIDE SEQUENCE [LARGE SCALE GENOMIC DNA]</scope>
    <source>
        <strain evidence="2">zdho120</strain>
    </source>
</reference>
<proteinExistence type="predicted"/>
<organism evidence="1 2">
    <name type="scientific">Phytophthora megakarya</name>
    <dbReference type="NCBI Taxonomy" id="4795"/>
    <lineage>
        <taxon>Eukaryota</taxon>
        <taxon>Sar</taxon>
        <taxon>Stramenopiles</taxon>
        <taxon>Oomycota</taxon>
        <taxon>Peronosporomycetes</taxon>
        <taxon>Peronosporales</taxon>
        <taxon>Peronosporaceae</taxon>
        <taxon>Phytophthora</taxon>
    </lineage>
</organism>
<evidence type="ECO:0000313" key="1">
    <source>
        <dbReference type="EMBL" id="OWZ02500.1"/>
    </source>
</evidence>
<keyword evidence="2" id="KW-1185">Reference proteome</keyword>
<dbReference type="EMBL" id="NBNE01006125">
    <property type="protein sequence ID" value="OWZ02500.1"/>
    <property type="molecule type" value="Genomic_DNA"/>
</dbReference>
<name>A0A225VDD1_9STRA</name>
<gene>
    <name evidence="1" type="ORF">PHMEG_00025926</name>
</gene>
<comment type="caution">
    <text evidence="1">The sequence shown here is derived from an EMBL/GenBank/DDBJ whole genome shotgun (WGS) entry which is preliminary data.</text>
</comment>
<dbReference type="Proteomes" id="UP000198211">
    <property type="component" value="Unassembled WGS sequence"/>
</dbReference>
<dbReference type="AlphaFoldDB" id="A0A225VDD1"/>